<dbReference type="CDD" id="cd04470">
    <property type="entry name" value="S1_EF-P_repeat_1"/>
    <property type="match status" value="1"/>
</dbReference>
<dbReference type="InterPro" id="IPR013852">
    <property type="entry name" value="Transl_elong_P/YeiP_CS"/>
</dbReference>
<organism evidence="4 5">
    <name type="scientific">Lentisphaera profundi</name>
    <dbReference type="NCBI Taxonomy" id="1658616"/>
    <lineage>
        <taxon>Bacteria</taxon>
        <taxon>Pseudomonadati</taxon>
        <taxon>Lentisphaerota</taxon>
        <taxon>Lentisphaeria</taxon>
        <taxon>Lentisphaerales</taxon>
        <taxon>Lentisphaeraceae</taxon>
        <taxon>Lentisphaera</taxon>
    </lineage>
</organism>
<dbReference type="InterPro" id="IPR015365">
    <property type="entry name" value="Elong-fact-P_C"/>
</dbReference>
<name>A0ABY7VTL2_9BACT</name>
<dbReference type="CDD" id="cd05794">
    <property type="entry name" value="S1_EF-P_repeat_2"/>
    <property type="match status" value="1"/>
</dbReference>
<evidence type="ECO:0000259" key="3">
    <source>
        <dbReference type="SMART" id="SM01185"/>
    </source>
</evidence>
<dbReference type="Proteomes" id="UP001214250">
    <property type="component" value="Chromosome 1"/>
</dbReference>
<dbReference type="InterPro" id="IPR020599">
    <property type="entry name" value="Transl_elong_fac_P/YeiP"/>
</dbReference>
<dbReference type="InterPro" id="IPR008991">
    <property type="entry name" value="Translation_prot_SH3-like_sf"/>
</dbReference>
<dbReference type="Gene3D" id="2.40.50.140">
    <property type="entry name" value="Nucleic acid-binding proteins"/>
    <property type="match status" value="2"/>
</dbReference>
<dbReference type="SMART" id="SM01185">
    <property type="entry name" value="EFP"/>
    <property type="match status" value="1"/>
</dbReference>
<dbReference type="RefSeq" id="WP_274151508.1">
    <property type="nucleotide sequence ID" value="NZ_CP117811.1"/>
</dbReference>
<dbReference type="PIRSF" id="PIRSF005901">
    <property type="entry name" value="EF-P"/>
    <property type="match status" value="1"/>
</dbReference>
<feature type="domain" description="Elongation factor P C-terminal" evidence="2">
    <location>
        <begin position="131"/>
        <end position="186"/>
    </location>
</feature>
<keyword evidence="4" id="KW-0251">Elongation factor</keyword>
<dbReference type="PANTHER" id="PTHR30053">
    <property type="entry name" value="ELONGATION FACTOR P"/>
    <property type="match status" value="1"/>
</dbReference>
<sequence>MIQASKIKKNSVLDINGKLHMVDTITCQSPSARGGSTLYKIRTRDLITGQKTDHSFKSDEMLKEGEYEKRPVEFSYIEGENYIFMDLETYDQFGLNLDFLADDKNFLVEGMELTALLIDGIVKTVTLPDTVQLTVTECDPCIKSASATARTKNAVLETGFHIQVPEYLESGEAIKVDTRTGEFLSRAK</sequence>
<dbReference type="InterPro" id="IPR013185">
    <property type="entry name" value="Transl_elong_KOW-like"/>
</dbReference>
<dbReference type="SMART" id="SM00841">
    <property type="entry name" value="Elong-fact-P_C"/>
    <property type="match status" value="1"/>
</dbReference>
<accession>A0ABY7VTL2</accession>
<protein>
    <submittedName>
        <fullName evidence="4">Elongation factor P</fullName>
    </submittedName>
</protein>
<evidence type="ECO:0000313" key="5">
    <source>
        <dbReference type="Proteomes" id="UP001214250"/>
    </source>
</evidence>
<dbReference type="SUPFAM" id="SSF50104">
    <property type="entry name" value="Translation proteins SH3-like domain"/>
    <property type="match status" value="1"/>
</dbReference>
<comment type="similarity">
    <text evidence="1">Belongs to the elongation factor P family.</text>
</comment>
<evidence type="ECO:0000259" key="2">
    <source>
        <dbReference type="SMART" id="SM00841"/>
    </source>
</evidence>
<keyword evidence="5" id="KW-1185">Reference proteome</keyword>
<dbReference type="EMBL" id="CP117811">
    <property type="protein sequence ID" value="WDE97246.1"/>
    <property type="molecule type" value="Genomic_DNA"/>
</dbReference>
<proteinExistence type="inferred from homology"/>
<reference evidence="4 5" key="1">
    <citation type="submission" date="2023-02" db="EMBL/GenBank/DDBJ databases">
        <title>Genome sequence of Lentisphaera profundi SAORIC-696.</title>
        <authorList>
            <person name="Kim e."/>
            <person name="Cho J.-C."/>
            <person name="Choi A."/>
            <person name="Kang I."/>
        </authorList>
    </citation>
    <scope>NUCLEOTIDE SEQUENCE [LARGE SCALE GENOMIC DNA]</scope>
    <source>
        <strain evidence="4 5">SAORIC-696</strain>
    </source>
</reference>
<keyword evidence="4" id="KW-0648">Protein biosynthesis</keyword>
<feature type="domain" description="Translation elongation factor P/YeiP central" evidence="3">
    <location>
        <begin position="69"/>
        <end position="123"/>
    </location>
</feature>
<dbReference type="InterPro" id="IPR014722">
    <property type="entry name" value="Rib_uL2_dom2"/>
</dbReference>
<dbReference type="InterPro" id="IPR012340">
    <property type="entry name" value="NA-bd_OB-fold"/>
</dbReference>
<dbReference type="PANTHER" id="PTHR30053:SF14">
    <property type="entry name" value="TRANSLATION ELONGATION FACTOR KOW-LIKE DOMAIN-CONTAINING PROTEIN"/>
    <property type="match status" value="1"/>
</dbReference>
<dbReference type="Gene3D" id="2.30.30.30">
    <property type="match status" value="1"/>
</dbReference>
<gene>
    <name evidence="4" type="ORF">PQO03_04680</name>
</gene>
<dbReference type="NCBIfam" id="NF001810">
    <property type="entry name" value="PRK00529.1"/>
    <property type="match status" value="1"/>
</dbReference>
<dbReference type="SUPFAM" id="SSF50249">
    <property type="entry name" value="Nucleic acid-binding proteins"/>
    <property type="match status" value="2"/>
</dbReference>
<dbReference type="PROSITE" id="PS01275">
    <property type="entry name" value="EFP"/>
    <property type="match status" value="1"/>
</dbReference>
<evidence type="ECO:0000256" key="1">
    <source>
        <dbReference type="ARBA" id="ARBA00009479"/>
    </source>
</evidence>
<dbReference type="Pfam" id="PF01132">
    <property type="entry name" value="EFP"/>
    <property type="match status" value="1"/>
</dbReference>
<dbReference type="InterPro" id="IPR001059">
    <property type="entry name" value="Transl_elong_P/YeiP_cen"/>
</dbReference>
<dbReference type="GO" id="GO:0003746">
    <property type="term" value="F:translation elongation factor activity"/>
    <property type="evidence" value="ECO:0007669"/>
    <property type="project" value="UniProtKB-KW"/>
</dbReference>
<evidence type="ECO:0000313" key="4">
    <source>
        <dbReference type="EMBL" id="WDE97246.1"/>
    </source>
</evidence>
<dbReference type="Pfam" id="PF09285">
    <property type="entry name" value="Elong-fact-P_C"/>
    <property type="match status" value="1"/>
</dbReference>
<dbReference type="Pfam" id="PF08207">
    <property type="entry name" value="EFP_N"/>
    <property type="match status" value="1"/>
</dbReference>